<dbReference type="InterPro" id="IPR025193">
    <property type="entry name" value="DUF4114"/>
</dbReference>
<gene>
    <name evidence="2" type="ORF">H6G24_11025</name>
</gene>
<evidence type="ECO:0000259" key="1">
    <source>
        <dbReference type="Pfam" id="PF13448"/>
    </source>
</evidence>
<protein>
    <submittedName>
        <fullName evidence="2">DUF4114 domain-containing protein</fullName>
    </submittedName>
</protein>
<dbReference type="Proteomes" id="UP000658514">
    <property type="component" value="Unassembled WGS sequence"/>
</dbReference>
<feature type="domain" description="DUF4114" evidence="1">
    <location>
        <begin position="766"/>
        <end position="845"/>
    </location>
</feature>
<feature type="domain" description="DUF4114" evidence="1">
    <location>
        <begin position="331"/>
        <end position="406"/>
    </location>
</feature>
<comment type="caution">
    <text evidence="2">The sequence shown here is derived from an EMBL/GenBank/DDBJ whole genome shotgun (WGS) entry which is preliminary data.</text>
</comment>
<feature type="domain" description="DUF4114" evidence="1">
    <location>
        <begin position="113"/>
        <end position="197"/>
    </location>
</feature>
<proteinExistence type="predicted"/>
<feature type="domain" description="DUF4114" evidence="1">
    <location>
        <begin position="541"/>
        <end position="629"/>
    </location>
</feature>
<organism evidence="2 3">
    <name type="scientific">Calothrix parietina FACHB-288</name>
    <dbReference type="NCBI Taxonomy" id="2692896"/>
    <lineage>
        <taxon>Bacteria</taxon>
        <taxon>Bacillati</taxon>
        <taxon>Cyanobacteriota</taxon>
        <taxon>Cyanophyceae</taxon>
        <taxon>Nostocales</taxon>
        <taxon>Calotrichaceae</taxon>
        <taxon>Calothrix</taxon>
    </lineage>
</organism>
<dbReference type="RefSeq" id="WP_190540373.1">
    <property type="nucleotide sequence ID" value="NZ_CAWPNO010000045.1"/>
</dbReference>
<name>A0ABR8A7Q3_9CYAN</name>
<accession>A0ABR8A7Q3</accession>
<evidence type="ECO:0000313" key="3">
    <source>
        <dbReference type="Proteomes" id="UP000658514"/>
    </source>
</evidence>
<sequence length="885" mass="97281">MTTISHLNNSNNSNNGIFTVGSTGTVSVDFLYDGGQKKGEIAIFSLEGMENLEIGSTAFIQEATRRALSNSSSGYVVVRDEIDRARFTNLNDELAWEKDYNGGIYQGAPKFQMVAGTKFAMMLVTDTTVANIAQSSASSANNVLFSFGSLNPTTGQLSNQIADITGKGNTFGWEDINTLNSNLTDRDYNDMVVQVSGATATAPSVQDSIYSNRNWLNTNVGKELTQYANRPQFDTGTFIVDGTGQVQLDYLYDGGWYQGEVAVFSLKGMDKYQPGSLEFRQEAIARALSNSKQGHIFISDRTEGARFSQNNASWEDNFGAGNYQGVKSFQMNAGDEVAFMLVQNTTFEEVFNKPSVTSQWGKEVIFSTNQRQIVAVDNNGTIAFEDNNVSAGKGDKDFNDLIFQAKGLKSYNTASINTEINSGRDWRTSNSGQELLQYASRSTYTEGVFQVGETGQVTFDFLYDGGWYQGEMAVFSLAGMENYQAGSQAFIQEASRRALSNSKLGYVLSDDSSEGARFTEKMPWEDNFNSGNYRGITTFEMNPGDKFAFMFVPHTNAQAIKNANWLSKDSHMWQYGKLPLFSIPEANPNMAVGQMVDVDGNGTFAFEDIPTGSSTSDRDYNDFVFQIKGAKGIAQSIDNFSNSDRDWRTTTVGQQLLEYTNRAIFDEGVFLANQTGQVKVDFLYDGGDYHQGELGIFSLRGMDMYEIGSTAFMTEAVRRATSNNSDGYVVAQDPVEGARFTDNSAILNWEPNFNNEQYRGEKIYQMQGGDTFGFVFAANGTLHDALTGQGAASNKLFFSMSAANLNETVQVAEFLTGDKGAVIGFEDVAIDSGSNRDYNDFVISLGGIKTVSLPTIQDVAIYNHNWTNTQIGTAITNYFNNATVE</sequence>
<dbReference type="Pfam" id="PF13448">
    <property type="entry name" value="DUF4114"/>
    <property type="match status" value="4"/>
</dbReference>
<dbReference type="EMBL" id="JACJQH010000014">
    <property type="protein sequence ID" value="MBD2196022.1"/>
    <property type="molecule type" value="Genomic_DNA"/>
</dbReference>
<reference evidence="2 3" key="1">
    <citation type="journal article" date="2020" name="ISME J.">
        <title>Comparative genomics reveals insights into cyanobacterial evolution and habitat adaptation.</title>
        <authorList>
            <person name="Chen M.Y."/>
            <person name="Teng W.K."/>
            <person name="Zhao L."/>
            <person name="Hu C.X."/>
            <person name="Zhou Y.K."/>
            <person name="Han B.P."/>
            <person name="Song L.R."/>
            <person name="Shu W.S."/>
        </authorList>
    </citation>
    <scope>NUCLEOTIDE SEQUENCE [LARGE SCALE GENOMIC DNA]</scope>
    <source>
        <strain evidence="2 3">FACHB-288</strain>
    </source>
</reference>
<keyword evidence="3" id="KW-1185">Reference proteome</keyword>
<evidence type="ECO:0000313" key="2">
    <source>
        <dbReference type="EMBL" id="MBD2196022.1"/>
    </source>
</evidence>